<reference evidence="1 2" key="1">
    <citation type="journal article" date="2016" name="Nat. Commun.">
        <title>Thousands of microbial genomes shed light on interconnected biogeochemical processes in an aquifer system.</title>
        <authorList>
            <person name="Anantharaman K."/>
            <person name="Brown C.T."/>
            <person name="Hug L.A."/>
            <person name="Sharon I."/>
            <person name="Castelle C.J."/>
            <person name="Probst A.J."/>
            <person name="Thomas B.C."/>
            <person name="Singh A."/>
            <person name="Wilkins M.J."/>
            <person name="Karaoz U."/>
            <person name="Brodie E.L."/>
            <person name="Williams K.H."/>
            <person name="Hubbard S.S."/>
            <person name="Banfield J.F."/>
        </authorList>
    </citation>
    <scope>NUCLEOTIDE SEQUENCE [LARGE SCALE GENOMIC DNA]</scope>
</reference>
<dbReference type="EMBL" id="MGEQ01000010">
    <property type="protein sequence ID" value="OGL86300.1"/>
    <property type="molecule type" value="Genomic_DNA"/>
</dbReference>
<dbReference type="SUPFAM" id="SSF52540">
    <property type="entry name" value="P-loop containing nucleoside triphosphate hydrolases"/>
    <property type="match status" value="1"/>
</dbReference>
<evidence type="ECO:0008006" key="3">
    <source>
        <dbReference type="Google" id="ProtNLM"/>
    </source>
</evidence>
<dbReference type="AlphaFoldDB" id="A0A1F7V735"/>
<protein>
    <recommendedName>
        <fullName evidence="3">AAA family ATPase</fullName>
    </recommendedName>
</protein>
<sequence length="191" mass="21784">MDSHPKLIIVGGSIATGKTTVSKFVAEKTGFVRIALDEIKEALFDVGGYKDRAWSKEIGAATHPVFRQLIQMYLARGESVIADATFIWADDRIWLQEFSERHNAELIQIWMTAEPHVARKRFLERSLTTRHPGHCDSIETVLGEFDERYFSKRIEPLLADVRTHIVDTTDYDAIDLDSIIFFLCQKLNASL</sequence>
<dbReference type="PANTHER" id="PTHR37807">
    <property type="entry name" value="OS07G0160300 PROTEIN"/>
    <property type="match status" value="1"/>
</dbReference>
<organism evidence="1 2">
    <name type="scientific">Candidatus Uhrbacteria bacterium RIFCSPLOWO2_02_FULL_48_18</name>
    <dbReference type="NCBI Taxonomy" id="1802408"/>
    <lineage>
        <taxon>Bacteria</taxon>
        <taxon>Candidatus Uhriibacteriota</taxon>
    </lineage>
</organism>
<gene>
    <name evidence="1" type="ORF">A3I41_01920</name>
</gene>
<evidence type="ECO:0000313" key="2">
    <source>
        <dbReference type="Proteomes" id="UP000176593"/>
    </source>
</evidence>
<name>A0A1F7V735_9BACT</name>
<evidence type="ECO:0000313" key="1">
    <source>
        <dbReference type="EMBL" id="OGL86300.1"/>
    </source>
</evidence>
<dbReference type="InterPro" id="IPR027417">
    <property type="entry name" value="P-loop_NTPase"/>
</dbReference>
<accession>A0A1F7V735</accession>
<comment type="caution">
    <text evidence="1">The sequence shown here is derived from an EMBL/GenBank/DDBJ whole genome shotgun (WGS) entry which is preliminary data.</text>
</comment>
<dbReference type="Gene3D" id="3.40.50.300">
    <property type="entry name" value="P-loop containing nucleotide triphosphate hydrolases"/>
    <property type="match status" value="1"/>
</dbReference>
<dbReference type="Pfam" id="PF13671">
    <property type="entry name" value="AAA_33"/>
    <property type="match status" value="1"/>
</dbReference>
<proteinExistence type="predicted"/>
<dbReference type="Proteomes" id="UP000176593">
    <property type="component" value="Unassembled WGS sequence"/>
</dbReference>
<dbReference type="PANTHER" id="PTHR37807:SF3">
    <property type="entry name" value="OS07G0160300 PROTEIN"/>
    <property type="match status" value="1"/>
</dbReference>